<dbReference type="SUPFAM" id="SSF48179">
    <property type="entry name" value="6-phosphogluconate dehydrogenase C-terminal domain-like"/>
    <property type="match status" value="1"/>
</dbReference>
<comment type="caution">
    <text evidence="7">The sequence shown here is derived from an EMBL/GenBank/DDBJ whole genome shotgun (WGS) entry which is preliminary data.</text>
</comment>
<evidence type="ECO:0000256" key="2">
    <source>
        <dbReference type="ARBA" id="ARBA00023002"/>
    </source>
</evidence>
<evidence type="ECO:0000259" key="5">
    <source>
        <dbReference type="Pfam" id="PF03446"/>
    </source>
</evidence>
<dbReference type="InterPro" id="IPR008927">
    <property type="entry name" value="6-PGluconate_DH-like_C_sf"/>
</dbReference>
<accession>A0A417YFD6</accession>
<evidence type="ECO:0000259" key="6">
    <source>
        <dbReference type="Pfam" id="PF14833"/>
    </source>
</evidence>
<dbReference type="Pfam" id="PF03446">
    <property type="entry name" value="NAD_binding_2"/>
    <property type="match status" value="1"/>
</dbReference>
<gene>
    <name evidence="7" type="ORF">D1B32_14265</name>
</gene>
<dbReference type="InterPro" id="IPR006115">
    <property type="entry name" value="6PGDH_NADP-bd"/>
</dbReference>
<keyword evidence="2" id="KW-0560">Oxidoreductase</keyword>
<dbReference type="Gene3D" id="3.40.50.720">
    <property type="entry name" value="NAD(P)-binding Rossmann-like Domain"/>
    <property type="match status" value="1"/>
</dbReference>
<dbReference type="InterPro" id="IPR029154">
    <property type="entry name" value="HIBADH-like_NADP-bd"/>
</dbReference>
<sequence>MKKVGFIGLGNMGLPMSTGLINAGYHVVGYDLNEEAARSFKKAGGEIAASIAQVAEKSELILTSLPSVKAVEEVFLGEEGLVNNVKPEQPLIDTSTVSPDLNVVIAKVCRENSLDFLAAPVSGGVIGAVNQTLTVMVGGPKQLYEQVLPVFQVLGENIFHVDEQIDSGTTVKLINNLLIGFYTAGVSEALQLANKKKLDLDELFSMLNVSYGQSRIYERNYNSFIAKENYNPGFSLKLLRKDLEFAMELADENQLDLPISKSLLALYRTVEREGYGDQDMAVLYEQVKKQSNKKEATQ</sequence>
<evidence type="ECO:0000313" key="7">
    <source>
        <dbReference type="EMBL" id="RHW31353.1"/>
    </source>
</evidence>
<evidence type="ECO:0000256" key="3">
    <source>
        <dbReference type="ARBA" id="ARBA00023027"/>
    </source>
</evidence>
<organism evidence="7 8">
    <name type="scientific">Oceanobacillus profundus</name>
    <dbReference type="NCBI Taxonomy" id="372463"/>
    <lineage>
        <taxon>Bacteria</taxon>
        <taxon>Bacillati</taxon>
        <taxon>Bacillota</taxon>
        <taxon>Bacilli</taxon>
        <taxon>Bacillales</taxon>
        <taxon>Bacillaceae</taxon>
        <taxon>Oceanobacillus</taxon>
    </lineage>
</organism>
<dbReference type="SUPFAM" id="SSF51735">
    <property type="entry name" value="NAD(P)-binding Rossmann-fold domains"/>
    <property type="match status" value="1"/>
</dbReference>
<keyword evidence="8" id="KW-1185">Reference proteome</keyword>
<dbReference type="PANTHER" id="PTHR22981">
    <property type="entry name" value="3-HYDROXYISOBUTYRATE DEHYDROGENASE-RELATED"/>
    <property type="match status" value="1"/>
</dbReference>
<evidence type="ECO:0000256" key="1">
    <source>
        <dbReference type="ARBA" id="ARBA00009080"/>
    </source>
</evidence>
<feature type="active site" evidence="4">
    <location>
        <position position="172"/>
    </location>
</feature>
<dbReference type="InterPro" id="IPR015815">
    <property type="entry name" value="HIBADH-related"/>
</dbReference>
<dbReference type="Pfam" id="PF14833">
    <property type="entry name" value="NAD_binding_11"/>
    <property type="match status" value="1"/>
</dbReference>
<reference evidence="7 8" key="1">
    <citation type="journal article" date="2007" name="Int. J. Syst. Evol. Microbiol.">
        <title>Oceanobacillus profundus sp. nov., isolated from a deep-sea sediment core.</title>
        <authorList>
            <person name="Kim Y.G."/>
            <person name="Choi D.H."/>
            <person name="Hyun S."/>
            <person name="Cho B.C."/>
        </authorList>
    </citation>
    <scope>NUCLEOTIDE SEQUENCE [LARGE SCALE GENOMIC DNA]</scope>
    <source>
        <strain evidence="7 8">DSM 18246</strain>
    </source>
</reference>
<feature type="domain" description="6-phosphogluconate dehydrogenase NADP-binding" evidence="5">
    <location>
        <begin position="3"/>
        <end position="160"/>
    </location>
</feature>
<dbReference type="AlphaFoldDB" id="A0A417YFD6"/>
<dbReference type="OrthoDB" id="9786703at2"/>
<dbReference type="Gene3D" id="1.10.1040.10">
    <property type="entry name" value="N-(1-d-carboxylethyl)-l-norvaline Dehydrogenase, domain 2"/>
    <property type="match status" value="1"/>
</dbReference>
<protein>
    <submittedName>
        <fullName evidence="7">NAD(P)-dependent oxidoreductase</fullName>
    </submittedName>
</protein>
<evidence type="ECO:0000256" key="4">
    <source>
        <dbReference type="PIRSR" id="PIRSR000103-1"/>
    </source>
</evidence>
<dbReference type="GO" id="GO:0050661">
    <property type="term" value="F:NADP binding"/>
    <property type="evidence" value="ECO:0007669"/>
    <property type="project" value="InterPro"/>
</dbReference>
<dbReference type="EMBL" id="QWEH01000009">
    <property type="protein sequence ID" value="RHW31353.1"/>
    <property type="molecule type" value="Genomic_DNA"/>
</dbReference>
<dbReference type="InterPro" id="IPR013328">
    <property type="entry name" value="6PGD_dom2"/>
</dbReference>
<comment type="similarity">
    <text evidence="1">Belongs to the HIBADH-related family.</text>
</comment>
<name>A0A417YFD6_9BACI</name>
<dbReference type="PIRSF" id="PIRSF000103">
    <property type="entry name" value="HIBADH"/>
    <property type="match status" value="1"/>
</dbReference>
<dbReference type="RefSeq" id="WP_118889720.1">
    <property type="nucleotide sequence ID" value="NZ_PHUT01000009.1"/>
</dbReference>
<dbReference type="PANTHER" id="PTHR22981:SF7">
    <property type="entry name" value="3-HYDROXYISOBUTYRATE DEHYDROGENASE, MITOCHONDRIAL"/>
    <property type="match status" value="1"/>
</dbReference>
<evidence type="ECO:0000313" key="8">
    <source>
        <dbReference type="Proteomes" id="UP000285456"/>
    </source>
</evidence>
<dbReference type="GO" id="GO:0016616">
    <property type="term" value="F:oxidoreductase activity, acting on the CH-OH group of donors, NAD or NADP as acceptor"/>
    <property type="evidence" value="ECO:0007669"/>
    <property type="project" value="TreeGrafter"/>
</dbReference>
<feature type="domain" description="3-hydroxyisobutyrate dehydrogenase-like NAD-binding" evidence="6">
    <location>
        <begin position="167"/>
        <end position="284"/>
    </location>
</feature>
<dbReference type="Proteomes" id="UP000285456">
    <property type="component" value="Unassembled WGS sequence"/>
</dbReference>
<proteinExistence type="inferred from homology"/>
<dbReference type="GO" id="GO:0051287">
    <property type="term" value="F:NAD binding"/>
    <property type="evidence" value="ECO:0007669"/>
    <property type="project" value="InterPro"/>
</dbReference>
<keyword evidence="3" id="KW-0520">NAD</keyword>
<dbReference type="InterPro" id="IPR036291">
    <property type="entry name" value="NAD(P)-bd_dom_sf"/>
</dbReference>